<protein>
    <submittedName>
        <fullName evidence="1">Uncharacterized protein</fullName>
    </submittedName>
</protein>
<proteinExistence type="predicted"/>
<dbReference type="Proteomes" id="UP001589738">
    <property type="component" value="Unassembled WGS sequence"/>
</dbReference>
<sequence>MALLREMVEKRRKEYESLLTKAGALTVRKDSADFTLTEMEEVYRKWVASRKEKERKNDDEK</sequence>
<accession>A0ABV6KKN1</accession>
<gene>
    <name evidence="1" type="ORF">ACFFHF_00770</name>
</gene>
<reference evidence="1 2" key="1">
    <citation type="submission" date="2024-09" db="EMBL/GenBank/DDBJ databases">
        <authorList>
            <person name="Sun Q."/>
            <person name="Mori K."/>
        </authorList>
    </citation>
    <scope>NUCLEOTIDE SEQUENCE [LARGE SCALE GENOMIC DNA]</scope>
    <source>
        <strain evidence="1 2">CGMCC 1.9126</strain>
    </source>
</reference>
<comment type="caution">
    <text evidence="1">The sequence shown here is derived from an EMBL/GenBank/DDBJ whole genome shotgun (WGS) entry which is preliminary data.</text>
</comment>
<evidence type="ECO:0000313" key="1">
    <source>
        <dbReference type="EMBL" id="MFC0473877.1"/>
    </source>
</evidence>
<keyword evidence="2" id="KW-1185">Reference proteome</keyword>
<organism evidence="1 2">
    <name type="scientific">Robertmurraya beringensis</name>
    <dbReference type="NCBI Taxonomy" id="641660"/>
    <lineage>
        <taxon>Bacteria</taxon>
        <taxon>Bacillati</taxon>
        <taxon>Bacillota</taxon>
        <taxon>Bacilli</taxon>
        <taxon>Bacillales</taxon>
        <taxon>Bacillaceae</taxon>
        <taxon>Robertmurraya</taxon>
    </lineage>
</organism>
<evidence type="ECO:0000313" key="2">
    <source>
        <dbReference type="Proteomes" id="UP001589738"/>
    </source>
</evidence>
<dbReference type="EMBL" id="JBHLUU010000005">
    <property type="protein sequence ID" value="MFC0473877.1"/>
    <property type="molecule type" value="Genomic_DNA"/>
</dbReference>
<name>A0ABV6KKN1_9BACI</name>
<dbReference type="RefSeq" id="WP_119710325.1">
    <property type="nucleotide sequence ID" value="NZ_JBHLUU010000005.1"/>
</dbReference>